<feature type="compositionally biased region" description="Basic residues" evidence="1">
    <location>
        <begin position="1"/>
        <end position="10"/>
    </location>
</feature>
<proteinExistence type="predicted"/>
<name>A0A1Q4V5A6_9ACTN</name>
<accession>A0A1Q4V5A6</accession>
<dbReference type="STRING" id="1048205.AB852_21150"/>
<evidence type="ECO:0000313" key="3">
    <source>
        <dbReference type="Proteomes" id="UP000186455"/>
    </source>
</evidence>
<dbReference type="Proteomes" id="UP000186455">
    <property type="component" value="Unassembled WGS sequence"/>
</dbReference>
<evidence type="ECO:0008006" key="4">
    <source>
        <dbReference type="Google" id="ProtNLM"/>
    </source>
</evidence>
<keyword evidence="3" id="KW-1185">Reference proteome</keyword>
<evidence type="ECO:0000313" key="2">
    <source>
        <dbReference type="EMBL" id="OKH92997.1"/>
    </source>
</evidence>
<protein>
    <recommendedName>
        <fullName evidence="4">Small hydrophilic protein</fullName>
    </recommendedName>
</protein>
<feature type="compositionally biased region" description="Basic residues" evidence="1">
    <location>
        <begin position="51"/>
        <end position="60"/>
    </location>
</feature>
<dbReference type="AlphaFoldDB" id="A0A1Q4V5A6"/>
<feature type="compositionally biased region" description="Low complexity" evidence="1">
    <location>
        <begin position="12"/>
        <end position="22"/>
    </location>
</feature>
<dbReference type="EMBL" id="LFBV01000005">
    <property type="protein sequence ID" value="OKH92997.1"/>
    <property type="molecule type" value="Genomic_DNA"/>
</dbReference>
<reference evidence="2 3" key="1">
    <citation type="submission" date="2015-06" db="EMBL/GenBank/DDBJ databases">
        <title>Cloning and characterization of the uncialamcin biosynthetic gene cluster.</title>
        <authorList>
            <person name="Yan X."/>
            <person name="Huang T."/>
            <person name="Ge H."/>
            <person name="Shen B."/>
        </authorList>
    </citation>
    <scope>NUCLEOTIDE SEQUENCE [LARGE SCALE GENOMIC DNA]</scope>
    <source>
        <strain evidence="2 3">DCA2648</strain>
    </source>
</reference>
<comment type="caution">
    <text evidence="2">The sequence shown here is derived from an EMBL/GenBank/DDBJ whole genome shotgun (WGS) entry which is preliminary data.</text>
</comment>
<feature type="region of interest" description="Disordered" evidence="1">
    <location>
        <begin position="1"/>
        <end position="60"/>
    </location>
</feature>
<sequence length="60" mass="6716">MAKNKHRKHGGQQQDRSSAAEQSAEEARRSSLESQTEQRGSQVTPGDVARKGRQKRFGHN</sequence>
<organism evidence="2 3">
    <name type="scientific">Streptomyces uncialis</name>
    <dbReference type="NCBI Taxonomy" id="1048205"/>
    <lineage>
        <taxon>Bacteria</taxon>
        <taxon>Bacillati</taxon>
        <taxon>Actinomycetota</taxon>
        <taxon>Actinomycetes</taxon>
        <taxon>Kitasatosporales</taxon>
        <taxon>Streptomycetaceae</taxon>
        <taxon>Streptomyces</taxon>
    </lineage>
</organism>
<dbReference type="RefSeq" id="WP_073791070.1">
    <property type="nucleotide sequence ID" value="NZ_JBEXUH010000010.1"/>
</dbReference>
<evidence type="ECO:0000256" key="1">
    <source>
        <dbReference type="SAM" id="MobiDB-lite"/>
    </source>
</evidence>
<gene>
    <name evidence="2" type="ORF">AB852_21150</name>
</gene>